<evidence type="ECO:0000313" key="3">
    <source>
        <dbReference type="EMBL" id="OAS16478.1"/>
    </source>
</evidence>
<name>A0A198A674_9BACL</name>
<accession>A0A198A674</accession>
<dbReference type="STRING" id="1850517.A8708_20980"/>
<evidence type="ECO:0000259" key="2">
    <source>
        <dbReference type="PROSITE" id="PS50975"/>
    </source>
</evidence>
<keyword evidence="1" id="KW-0547">Nucleotide-binding</keyword>
<dbReference type="InterPro" id="IPR011761">
    <property type="entry name" value="ATP-grasp"/>
</dbReference>
<keyword evidence="4" id="KW-1185">Reference proteome</keyword>
<evidence type="ECO:0000256" key="1">
    <source>
        <dbReference type="PROSITE-ProRule" id="PRU00409"/>
    </source>
</evidence>
<dbReference type="InterPro" id="IPR026838">
    <property type="entry name" value="YheC/D"/>
</dbReference>
<gene>
    <name evidence="3" type="ORF">A8708_20980</name>
</gene>
<dbReference type="GO" id="GO:0005524">
    <property type="term" value="F:ATP binding"/>
    <property type="evidence" value="ECO:0007669"/>
    <property type="project" value="UniProtKB-UniRule"/>
</dbReference>
<dbReference type="AlphaFoldDB" id="A0A198A674"/>
<keyword evidence="1" id="KW-0067">ATP-binding</keyword>
<proteinExistence type="predicted"/>
<dbReference type="GO" id="GO:0046872">
    <property type="term" value="F:metal ion binding"/>
    <property type="evidence" value="ECO:0007669"/>
    <property type="project" value="InterPro"/>
</dbReference>
<dbReference type="EMBL" id="LYPB01000076">
    <property type="protein sequence ID" value="OAS16478.1"/>
    <property type="molecule type" value="Genomic_DNA"/>
</dbReference>
<protein>
    <recommendedName>
        <fullName evidence="2">ATP-grasp domain-containing protein</fullName>
    </recommendedName>
</protein>
<dbReference type="PROSITE" id="PS50975">
    <property type="entry name" value="ATP_GRASP"/>
    <property type="match status" value="1"/>
</dbReference>
<dbReference type="Proteomes" id="UP000078454">
    <property type="component" value="Unassembled WGS sequence"/>
</dbReference>
<dbReference type="SUPFAM" id="SSF56059">
    <property type="entry name" value="Glutathione synthetase ATP-binding domain-like"/>
    <property type="match status" value="1"/>
</dbReference>
<reference evidence="3 4" key="1">
    <citation type="submission" date="2016-05" db="EMBL/GenBank/DDBJ databases">
        <title>Paenibacillus sp. 1ZS3-15 nov., isolated from the rhizosphere soil.</title>
        <authorList>
            <person name="Zhang X.X."/>
            <person name="Zhang J."/>
        </authorList>
    </citation>
    <scope>NUCLEOTIDE SEQUENCE [LARGE SCALE GENOMIC DNA]</scope>
    <source>
        <strain evidence="3 4">1ZS3-15</strain>
    </source>
</reference>
<comment type="caution">
    <text evidence="3">The sequence shown here is derived from an EMBL/GenBank/DDBJ whole genome shotgun (WGS) entry which is preliminary data.</text>
</comment>
<sequence length="353" mass="41445">MVRWLGSVGMDKRLWIGIMVTKRNSRKRILALCQRYQSQNLRLYAFTPADIRWKMQRISGLSLKNGKWIQRIFPFPRVVYNRCFNKVSMTIQRLEKIIGKSMCFNTINHFNKWDIYNQLQQSSLSQYVPRTFQYHEVNLAEQLEVNNLLFIKPIYGSRGTSVYRIDRLENGDIHISLHSLAPRIICRKNESIQEKLDEILGQKTYLVQEGIQMSRLDRQYFDIRVLVQKGKVGQWKIASIACRVAHEHYFNTSMCESVYEVAEILHRLYASEKANEILQSLNDVSVIAAQEAETLMGNLGELSVDFVLDKQSKLWIIELNGMPQKSIYEDLKGFKLKDLYRKPMEYAYHLTQS</sequence>
<dbReference type="Pfam" id="PF14398">
    <property type="entry name" value="ATPgrasp_YheCD"/>
    <property type="match status" value="1"/>
</dbReference>
<evidence type="ECO:0000313" key="4">
    <source>
        <dbReference type="Proteomes" id="UP000078454"/>
    </source>
</evidence>
<dbReference type="Gene3D" id="3.30.470.20">
    <property type="entry name" value="ATP-grasp fold, B domain"/>
    <property type="match status" value="1"/>
</dbReference>
<organism evidence="3 4">
    <name type="scientific">Paenibacillus oryzisoli</name>
    <dbReference type="NCBI Taxonomy" id="1850517"/>
    <lineage>
        <taxon>Bacteria</taxon>
        <taxon>Bacillati</taxon>
        <taxon>Bacillota</taxon>
        <taxon>Bacilli</taxon>
        <taxon>Bacillales</taxon>
        <taxon>Paenibacillaceae</taxon>
        <taxon>Paenibacillus</taxon>
    </lineage>
</organism>
<feature type="domain" description="ATP-grasp" evidence="2">
    <location>
        <begin position="118"/>
        <end position="345"/>
    </location>
</feature>